<dbReference type="Gene3D" id="3.40.50.1970">
    <property type="match status" value="1"/>
</dbReference>
<evidence type="ECO:0000313" key="7">
    <source>
        <dbReference type="EMBL" id="HFX13320.1"/>
    </source>
</evidence>
<dbReference type="Gene3D" id="1.20.1090.10">
    <property type="entry name" value="Dehydroquinate synthase-like - alpha domain"/>
    <property type="match status" value="1"/>
</dbReference>
<protein>
    <submittedName>
        <fullName evidence="7">Iron-containing alcohol dehydrogenase</fullName>
    </submittedName>
</protein>
<dbReference type="SUPFAM" id="SSF56796">
    <property type="entry name" value="Dehydroquinate synthase-like"/>
    <property type="match status" value="1"/>
</dbReference>
<accession>A0A7C3RJW6</accession>
<name>A0A7C3RJW6_DICTH</name>
<feature type="domain" description="Fe-containing alcohol dehydrogenase-like C-terminal" evidence="6">
    <location>
        <begin position="191"/>
        <end position="383"/>
    </location>
</feature>
<dbReference type="FunFam" id="3.40.50.1970:FF:000003">
    <property type="entry name" value="Alcohol dehydrogenase, iron-containing"/>
    <property type="match status" value="1"/>
</dbReference>
<feature type="domain" description="Alcohol dehydrogenase iron-type/glycerol dehydrogenase GldA" evidence="5">
    <location>
        <begin position="9"/>
        <end position="180"/>
    </location>
</feature>
<evidence type="ECO:0000256" key="3">
    <source>
        <dbReference type="ARBA" id="ARBA00023002"/>
    </source>
</evidence>
<dbReference type="CDD" id="cd14863">
    <property type="entry name" value="Fe-ADH-like"/>
    <property type="match status" value="1"/>
</dbReference>
<evidence type="ECO:0000259" key="6">
    <source>
        <dbReference type="Pfam" id="PF25137"/>
    </source>
</evidence>
<keyword evidence="4" id="KW-0520">NAD</keyword>
<organism evidence="7">
    <name type="scientific">Dictyoglomus thermophilum</name>
    <dbReference type="NCBI Taxonomy" id="14"/>
    <lineage>
        <taxon>Bacteria</taxon>
        <taxon>Pseudomonadati</taxon>
        <taxon>Dictyoglomota</taxon>
        <taxon>Dictyoglomia</taxon>
        <taxon>Dictyoglomales</taxon>
        <taxon>Dictyoglomaceae</taxon>
        <taxon>Dictyoglomus</taxon>
    </lineage>
</organism>
<evidence type="ECO:0000256" key="4">
    <source>
        <dbReference type="ARBA" id="ARBA00023027"/>
    </source>
</evidence>
<reference evidence="7" key="1">
    <citation type="journal article" date="2020" name="mSystems">
        <title>Genome- and Community-Level Interaction Insights into Carbon Utilization and Element Cycling Functions of Hydrothermarchaeota in Hydrothermal Sediment.</title>
        <authorList>
            <person name="Zhou Z."/>
            <person name="Liu Y."/>
            <person name="Xu W."/>
            <person name="Pan J."/>
            <person name="Luo Z.H."/>
            <person name="Li M."/>
        </authorList>
    </citation>
    <scope>NUCLEOTIDE SEQUENCE [LARGE SCALE GENOMIC DNA]</scope>
    <source>
        <strain evidence="7">SpSt-81</strain>
    </source>
</reference>
<comment type="similarity">
    <text evidence="2">Belongs to the iron-containing alcohol dehydrogenase family.</text>
</comment>
<evidence type="ECO:0000256" key="1">
    <source>
        <dbReference type="ARBA" id="ARBA00001962"/>
    </source>
</evidence>
<keyword evidence="3" id="KW-0560">Oxidoreductase</keyword>
<dbReference type="EMBL" id="DTIN01000014">
    <property type="protein sequence ID" value="HFX13320.1"/>
    <property type="molecule type" value="Genomic_DNA"/>
</dbReference>
<dbReference type="InterPro" id="IPR039697">
    <property type="entry name" value="Alcohol_dehydrogenase_Fe"/>
</dbReference>
<dbReference type="AlphaFoldDB" id="A0A7C3RJW6"/>
<evidence type="ECO:0000259" key="5">
    <source>
        <dbReference type="Pfam" id="PF00465"/>
    </source>
</evidence>
<dbReference type="PROSITE" id="PS00913">
    <property type="entry name" value="ADH_IRON_1"/>
    <property type="match status" value="1"/>
</dbReference>
<sequence>MQNFSFYLPVKIKFGIGLWERIPEESYALGAKKILLVTGRKHLKNTGILDKLLHLFNNYQVEVIVFDDVPPEPPYYVVDNGAEIAKSKEVDLIVGIGGGSVLDVAKAIALKINLPGSIWDYIGEKSEKISTQSIPCILVPTTAGTASEVTKVSVLINPDTKEKLSIRHDSLYGKIAIVDPLLTLSMPRENTIYSGLDAFIHSLESFLSLNSNILTDPISINSLKIVYKYLPRVIENLERIDLREKLLYASTISGVAFSQTGLGGIHALAHPIGVYANIPHGLACALVTLPMLEYNLDILPREKISTLGRAVGVYSLRSAKEKILKKIEEFLKTLDIKLGLRNYGISKEQLSIIAKEAPKTGSYKTNPRALNYEVILEILKKAW</sequence>
<proteinExistence type="inferred from homology"/>
<dbReference type="InterPro" id="IPR001670">
    <property type="entry name" value="ADH_Fe/GldA"/>
</dbReference>
<dbReference type="Pfam" id="PF00465">
    <property type="entry name" value="Fe-ADH"/>
    <property type="match status" value="1"/>
</dbReference>
<gene>
    <name evidence="7" type="ORF">ENW00_04055</name>
</gene>
<dbReference type="PANTHER" id="PTHR11496">
    <property type="entry name" value="ALCOHOL DEHYDROGENASE"/>
    <property type="match status" value="1"/>
</dbReference>
<dbReference type="GO" id="GO:0046872">
    <property type="term" value="F:metal ion binding"/>
    <property type="evidence" value="ECO:0007669"/>
    <property type="project" value="InterPro"/>
</dbReference>
<dbReference type="Pfam" id="PF25137">
    <property type="entry name" value="ADH_Fe_C"/>
    <property type="match status" value="1"/>
</dbReference>
<dbReference type="GO" id="GO:0004022">
    <property type="term" value="F:alcohol dehydrogenase (NAD+) activity"/>
    <property type="evidence" value="ECO:0007669"/>
    <property type="project" value="TreeGrafter"/>
</dbReference>
<dbReference type="InterPro" id="IPR056798">
    <property type="entry name" value="ADH_Fe_C"/>
</dbReference>
<evidence type="ECO:0000256" key="2">
    <source>
        <dbReference type="ARBA" id="ARBA00007358"/>
    </source>
</evidence>
<comment type="cofactor">
    <cofactor evidence="1">
        <name>Fe cation</name>
        <dbReference type="ChEBI" id="CHEBI:24875"/>
    </cofactor>
</comment>
<dbReference type="InterPro" id="IPR018211">
    <property type="entry name" value="ADH_Fe_CS"/>
</dbReference>
<dbReference type="PANTHER" id="PTHR11496:SF102">
    <property type="entry name" value="ALCOHOL DEHYDROGENASE 4"/>
    <property type="match status" value="1"/>
</dbReference>
<comment type="caution">
    <text evidence="7">The sequence shown here is derived from an EMBL/GenBank/DDBJ whole genome shotgun (WGS) entry which is preliminary data.</text>
</comment>